<evidence type="ECO:0000313" key="3">
    <source>
        <dbReference type="EMBL" id="AMF94558.1"/>
    </source>
</evidence>
<organism evidence="4 6">
    <name type="scientific">Vibrio fluvialis</name>
    <dbReference type="NCBI Taxonomy" id="676"/>
    <lineage>
        <taxon>Bacteria</taxon>
        <taxon>Pseudomonadati</taxon>
        <taxon>Pseudomonadota</taxon>
        <taxon>Gammaproteobacteria</taxon>
        <taxon>Vibrionales</taxon>
        <taxon>Vibrionaceae</taxon>
        <taxon>Vibrio</taxon>
    </lineage>
</organism>
<dbReference type="RefSeq" id="WP_061056556.1">
    <property type="nucleotide sequence ID" value="NZ_CABLBX010000002.1"/>
</dbReference>
<dbReference type="InterPro" id="IPR013094">
    <property type="entry name" value="AB_hydrolase_3"/>
</dbReference>
<evidence type="ECO:0000313" key="5">
    <source>
        <dbReference type="Proteomes" id="UP000057088"/>
    </source>
</evidence>
<reference evidence="3" key="2">
    <citation type="submission" date="2018-01" db="EMBL/GenBank/DDBJ databases">
        <title>FDA dAtabase for Regulatory Grade micrObial Sequences (FDA-ARGOS): Supporting development and validation of Infectious Disease Dx tests.</title>
        <authorList>
            <person name="Hoffmann M."/>
            <person name="Allard M."/>
            <person name="Evans P."/>
            <person name="Brown E."/>
            <person name="Tallon L."/>
            <person name="Sadzewicz L."/>
            <person name="Sengamalay N."/>
            <person name="Ott S."/>
            <person name="Godinez A."/>
            <person name="Nagaraj S."/>
            <person name="Vyas G."/>
            <person name="Aluvathingal J."/>
            <person name="Nadendla S."/>
            <person name="Geyer C."/>
            <person name="Sichtig H."/>
        </authorList>
    </citation>
    <scope>NUCLEOTIDE SEQUENCE</scope>
    <source>
        <strain evidence="3">ATCC 33809</strain>
    </source>
</reference>
<dbReference type="AlphaFoldDB" id="A0AAX2LRK2"/>
<dbReference type="Proteomes" id="UP000254626">
    <property type="component" value="Unassembled WGS sequence"/>
</dbReference>
<evidence type="ECO:0000259" key="2">
    <source>
        <dbReference type="Pfam" id="PF07859"/>
    </source>
</evidence>
<reference evidence="4 6" key="3">
    <citation type="submission" date="2018-06" db="EMBL/GenBank/DDBJ databases">
        <authorList>
            <consortium name="Pathogen Informatics"/>
            <person name="Doyle S."/>
        </authorList>
    </citation>
    <scope>NUCLEOTIDE SEQUENCE [LARGE SCALE GENOMIC DNA]</scope>
    <source>
        <strain evidence="4 6">NCTC11327</strain>
    </source>
</reference>
<dbReference type="GeneID" id="29386024"/>
<dbReference type="GO" id="GO:0004806">
    <property type="term" value="F:triacylglycerol lipase activity"/>
    <property type="evidence" value="ECO:0007669"/>
    <property type="project" value="UniProtKB-EC"/>
</dbReference>
<dbReference type="PANTHER" id="PTHR48081">
    <property type="entry name" value="AB HYDROLASE SUPERFAMILY PROTEIN C4A8.06C"/>
    <property type="match status" value="1"/>
</dbReference>
<dbReference type="Gene3D" id="3.40.50.1820">
    <property type="entry name" value="alpha/beta hydrolase"/>
    <property type="match status" value="1"/>
</dbReference>
<feature type="domain" description="Alpha/beta hydrolase fold-3" evidence="2">
    <location>
        <begin position="86"/>
        <end position="289"/>
    </location>
</feature>
<protein>
    <submittedName>
        <fullName evidence="3 4">Alpha/beta hydrolase</fullName>
        <ecNumber evidence="4">3.1.1.3</ecNumber>
    </submittedName>
</protein>
<evidence type="ECO:0000313" key="6">
    <source>
        <dbReference type="Proteomes" id="UP000254626"/>
    </source>
</evidence>
<dbReference type="EC" id="3.1.1.3" evidence="4"/>
<reference evidence="5" key="1">
    <citation type="submission" date="2015-12" db="EMBL/GenBank/DDBJ databases">
        <title>FDA dAtabase for Regulatory Grade micrObial Sequences (FDA-ARGOS): Supporting development and validation of Infectious Disease Dx tests.</title>
        <authorList>
            <person name="Hoffmann M."/>
            <person name="Allard M."/>
            <person name="Evans P."/>
            <person name="Brown E."/>
            <person name="Tallon L.J."/>
            <person name="Sadzewicz L."/>
            <person name="Sengamalay N."/>
            <person name="Ott S."/>
            <person name="Godinez A."/>
            <person name="Nagaraj S."/>
            <person name="Vyas G."/>
            <person name="Aluvathingal J."/>
            <person name="Nadendla S."/>
            <person name="Geyer C."/>
            <person name="Sichtig H."/>
        </authorList>
    </citation>
    <scope>NUCLEOTIDE SEQUENCE [LARGE SCALE GENOMIC DNA]</scope>
    <source>
        <strain evidence="5">ATCC 33809</strain>
    </source>
</reference>
<name>A0AAX2LRK2_VIBFL</name>
<proteinExistence type="predicted"/>
<evidence type="ECO:0000313" key="4">
    <source>
        <dbReference type="EMBL" id="SUP24667.1"/>
    </source>
</evidence>
<dbReference type="PANTHER" id="PTHR48081:SF8">
    <property type="entry name" value="ALPHA_BETA HYDROLASE FOLD-3 DOMAIN-CONTAINING PROTEIN-RELATED"/>
    <property type="match status" value="1"/>
</dbReference>
<accession>A0AAX2LRK2</accession>
<dbReference type="Pfam" id="PF07859">
    <property type="entry name" value="Abhydrolase_3"/>
    <property type="match status" value="1"/>
</dbReference>
<dbReference type="EMBL" id="CP014035">
    <property type="protein sequence ID" value="AMF94558.1"/>
    <property type="molecule type" value="Genomic_DNA"/>
</dbReference>
<dbReference type="InterPro" id="IPR050300">
    <property type="entry name" value="GDXG_lipolytic_enzyme"/>
</dbReference>
<evidence type="ECO:0000256" key="1">
    <source>
        <dbReference type="ARBA" id="ARBA00022801"/>
    </source>
</evidence>
<gene>
    <name evidence="4" type="primary">lip2</name>
    <name evidence="3" type="ORF">AL536_13905</name>
    <name evidence="4" type="ORF">NCTC11327_01527</name>
</gene>
<dbReference type="InterPro" id="IPR029058">
    <property type="entry name" value="AB_hydrolase_fold"/>
</dbReference>
<dbReference type="SUPFAM" id="SSF53474">
    <property type="entry name" value="alpha/beta-Hydrolases"/>
    <property type="match status" value="1"/>
</dbReference>
<dbReference type="KEGG" id="vfl:AL536_13905"/>
<keyword evidence="5" id="KW-1185">Reference proteome</keyword>
<sequence length="313" mass="34551">MPTSQHSSPFEPTLEAGIAALVDEFVAQKAEDLPLPSIAQRREGYEASVALAGESPQSVTFEERAIGHIRLRIYRRDQRSNQPMAVYFHGGCFVSGSFTTHHQQLATLAQLSNAMVVAVSYRLAPEFLYPTAHNDAFDATQWIYENAHVLGGDASNITLIGDSAGGHLALATCLRLKQQAEWLPKQQILIYPMLDPFGCSESYQIFGDDYVITRQMLLSGFELYSSGKLHLPELNLLQRGDLAGLPVTHILTAECDPLRDEGEKLYALLTKQGVEAHCQRYLGVIHGFFQLAGVSQAARQSLRHVALLIKSTE</sequence>
<keyword evidence="1 4" id="KW-0378">Hydrolase</keyword>
<dbReference type="EMBL" id="UHIP01000001">
    <property type="protein sequence ID" value="SUP24667.1"/>
    <property type="molecule type" value="Genomic_DNA"/>
</dbReference>
<dbReference type="Proteomes" id="UP000057088">
    <property type="component" value="Chromosome 2"/>
</dbReference>